<feature type="chain" id="PRO_5032674416" description="Lipoprotein" evidence="2">
    <location>
        <begin position="18"/>
        <end position="175"/>
    </location>
</feature>
<evidence type="ECO:0000256" key="2">
    <source>
        <dbReference type="SAM" id="SignalP"/>
    </source>
</evidence>
<dbReference type="EMBL" id="WMIG01000001">
    <property type="protein sequence ID" value="MTH57734.1"/>
    <property type="molecule type" value="Genomic_DNA"/>
</dbReference>
<reference evidence="3 4" key="1">
    <citation type="submission" date="2019-11" db="EMBL/GenBank/DDBJ databases">
        <authorList>
            <person name="Dong K."/>
        </authorList>
    </citation>
    <scope>NUCLEOTIDE SEQUENCE [LARGE SCALE GENOMIC DNA]</scope>
    <source>
        <strain evidence="3 4">NBRC 112902</strain>
    </source>
</reference>
<feature type="compositionally biased region" description="Polar residues" evidence="1">
    <location>
        <begin position="35"/>
        <end position="47"/>
    </location>
</feature>
<sequence>MRIRTMALIGCATLMLAGCGRFGDSMGDSAGDSSWNPTTWFGSSQPKSLEPEGGYPTTTQDNRSGIAYISGAKWEPMYEGRLLVVTGLPATKGWWNAALITEEPMPRGRIRADDMGVLRLRFVAYPPLKDSAAARSAPNPASDTITVGLTIPKEALSGINQVVISGAGNVVTLNK</sequence>
<dbReference type="OrthoDB" id="7773807at2"/>
<name>A0A844HH57_9RHOB</name>
<proteinExistence type="predicted"/>
<evidence type="ECO:0000313" key="4">
    <source>
        <dbReference type="Proteomes" id="UP000449846"/>
    </source>
</evidence>
<dbReference type="Proteomes" id="UP000449846">
    <property type="component" value="Unassembled WGS sequence"/>
</dbReference>
<keyword evidence="4" id="KW-1185">Reference proteome</keyword>
<keyword evidence="2" id="KW-0732">Signal</keyword>
<organism evidence="3 4">
    <name type="scientific">Paracoccus litorisediminis</name>
    <dbReference type="NCBI Taxonomy" id="2006130"/>
    <lineage>
        <taxon>Bacteria</taxon>
        <taxon>Pseudomonadati</taxon>
        <taxon>Pseudomonadota</taxon>
        <taxon>Alphaproteobacteria</taxon>
        <taxon>Rhodobacterales</taxon>
        <taxon>Paracoccaceae</taxon>
        <taxon>Paracoccus</taxon>
    </lineage>
</organism>
<comment type="caution">
    <text evidence="3">The sequence shown here is derived from an EMBL/GenBank/DDBJ whole genome shotgun (WGS) entry which is preliminary data.</text>
</comment>
<evidence type="ECO:0000256" key="1">
    <source>
        <dbReference type="SAM" id="MobiDB-lite"/>
    </source>
</evidence>
<feature type="region of interest" description="Disordered" evidence="1">
    <location>
        <begin position="28"/>
        <end position="61"/>
    </location>
</feature>
<feature type="signal peptide" evidence="2">
    <location>
        <begin position="1"/>
        <end position="17"/>
    </location>
</feature>
<evidence type="ECO:0008006" key="5">
    <source>
        <dbReference type="Google" id="ProtNLM"/>
    </source>
</evidence>
<evidence type="ECO:0000313" key="3">
    <source>
        <dbReference type="EMBL" id="MTH57734.1"/>
    </source>
</evidence>
<protein>
    <recommendedName>
        <fullName evidence="5">Lipoprotein</fullName>
    </recommendedName>
</protein>
<dbReference type="AlphaFoldDB" id="A0A844HH57"/>
<accession>A0A844HH57</accession>
<dbReference type="RefSeq" id="WP_155037676.1">
    <property type="nucleotide sequence ID" value="NZ_JBHGCD010000006.1"/>
</dbReference>
<gene>
    <name evidence="3" type="ORF">GL300_00755</name>
</gene>
<dbReference type="PROSITE" id="PS51257">
    <property type="entry name" value="PROKAR_LIPOPROTEIN"/>
    <property type="match status" value="1"/>
</dbReference>